<evidence type="ECO:0000313" key="1">
    <source>
        <dbReference type="EMBL" id="PWJ10950.1"/>
    </source>
</evidence>
<dbReference type="RefSeq" id="WP_109727325.1">
    <property type="nucleotide sequence ID" value="NZ_QGDI01000011.1"/>
</dbReference>
<comment type="caution">
    <text evidence="1">The sequence shown here is derived from an EMBL/GenBank/DDBJ whole genome shotgun (WGS) entry which is preliminary data.</text>
</comment>
<organism evidence="1 2">
    <name type="scientific">Ruminococcus flavefaciens</name>
    <dbReference type="NCBI Taxonomy" id="1265"/>
    <lineage>
        <taxon>Bacteria</taxon>
        <taxon>Bacillati</taxon>
        <taxon>Bacillota</taxon>
        <taxon>Clostridia</taxon>
        <taxon>Eubacteriales</taxon>
        <taxon>Oscillospiraceae</taxon>
        <taxon>Ruminococcus</taxon>
    </lineage>
</organism>
<dbReference type="AlphaFoldDB" id="A0A315XVE1"/>
<accession>A0A315XVE1</accession>
<evidence type="ECO:0000313" key="2">
    <source>
        <dbReference type="Proteomes" id="UP000245720"/>
    </source>
</evidence>
<dbReference type="EMBL" id="QGDI01000011">
    <property type="protein sequence ID" value="PWJ10950.1"/>
    <property type="molecule type" value="Genomic_DNA"/>
</dbReference>
<dbReference type="OrthoDB" id="1817602at2"/>
<proteinExistence type="predicted"/>
<sequence>MEYIEKAQWIKTCQMFFDAYVKYLIDGTESHWYECNYRNIEIAFIDCGYFVKVQLYCPEVLRSLNGYYGKLAKNTEGIIRMLYWLAWEAEKRNSYVIKTADPEEEYQQLRRILTEKYRLCYDAYWEEDYWKETGEEKFIIMLYGRELKVHFSPNAMWDVNGYIHAAFFCYETGRICSTVVHQEEEEPKEIIRLLQDMASEPEILEFSTADSEWEHELIRDYLVSSRTDDGLLIERFPFGWFHSLNGVVIKERILVLHNRQIRLKFEPQEDALQIIVDCMETEKQFTMELPKRCREIERIGEELVWRIQELAWESV</sequence>
<dbReference type="Proteomes" id="UP000245720">
    <property type="component" value="Unassembled WGS sequence"/>
</dbReference>
<gene>
    <name evidence="1" type="ORF">IE37_02596</name>
</gene>
<protein>
    <submittedName>
        <fullName evidence="1">Uncharacterized protein</fullName>
    </submittedName>
</protein>
<reference evidence="1 2" key="1">
    <citation type="submission" date="2018-05" db="EMBL/GenBank/DDBJ databases">
        <title>The Hungate 1000. A catalogue of reference genomes from the rumen microbiome.</title>
        <authorList>
            <person name="Kelly W."/>
        </authorList>
    </citation>
    <scope>NUCLEOTIDE SEQUENCE [LARGE SCALE GENOMIC DNA]</scope>
    <source>
        <strain evidence="1 2">SAb67</strain>
    </source>
</reference>
<name>A0A315XVE1_RUMFL</name>